<proteinExistence type="predicted"/>
<dbReference type="InterPro" id="IPR001584">
    <property type="entry name" value="Integrase_cat-core"/>
</dbReference>
<evidence type="ECO:0000313" key="3">
    <source>
        <dbReference type="Proteomes" id="UP001454036"/>
    </source>
</evidence>
<dbReference type="InterPro" id="IPR012337">
    <property type="entry name" value="RNaseH-like_sf"/>
</dbReference>
<organism evidence="2 3">
    <name type="scientific">Lithospermum erythrorhizon</name>
    <name type="common">Purple gromwell</name>
    <name type="synonym">Lithospermum officinale var. erythrorhizon</name>
    <dbReference type="NCBI Taxonomy" id="34254"/>
    <lineage>
        <taxon>Eukaryota</taxon>
        <taxon>Viridiplantae</taxon>
        <taxon>Streptophyta</taxon>
        <taxon>Embryophyta</taxon>
        <taxon>Tracheophyta</taxon>
        <taxon>Spermatophyta</taxon>
        <taxon>Magnoliopsida</taxon>
        <taxon>eudicotyledons</taxon>
        <taxon>Gunneridae</taxon>
        <taxon>Pentapetalae</taxon>
        <taxon>asterids</taxon>
        <taxon>lamiids</taxon>
        <taxon>Boraginales</taxon>
        <taxon>Boraginaceae</taxon>
        <taxon>Boraginoideae</taxon>
        <taxon>Lithospermeae</taxon>
        <taxon>Lithospermum</taxon>
    </lineage>
</organism>
<dbReference type="Gene3D" id="3.30.420.10">
    <property type="entry name" value="Ribonuclease H-like superfamily/Ribonuclease H"/>
    <property type="match status" value="1"/>
</dbReference>
<evidence type="ECO:0000313" key="2">
    <source>
        <dbReference type="EMBL" id="GAA0173244.1"/>
    </source>
</evidence>
<reference evidence="2 3" key="1">
    <citation type="submission" date="2024-01" db="EMBL/GenBank/DDBJ databases">
        <title>The complete chloroplast genome sequence of Lithospermum erythrorhizon: insights into the phylogenetic relationship among Boraginaceae species and the maternal lineages of purple gromwells.</title>
        <authorList>
            <person name="Okada T."/>
            <person name="Watanabe K."/>
        </authorList>
    </citation>
    <scope>NUCLEOTIDE SEQUENCE [LARGE SCALE GENOMIC DNA]</scope>
</reference>
<dbReference type="Proteomes" id="UP001454036">
    <property type="component" value="Unassembled WGS sequence"/>
</dbReference>
<dbReference type="InterPro" id="IPR036397">
    <property type="entry name" value="RNaseH_sf"/>
</dbReference>
<dbReference type="Pfam" id="PF00665">
    <property type="entry name" value="rve"/>
    <property type="match status" value="1"/>
</dbReference>
<dbReference type="SUPFAM" id="SSF53098">
    <property type="entry name" value="Ribonuclease H-like"/>
    <property type="match status" value="1"/>
</dbReference>
<dbReference type="AlphaFoldDB" id="A0AAV3RBM6"/>
<protein>
    <recommendedName>
        <fullName evidence="1">Integrase catalytic domain-containing protein</fullName>
    </recommendedName>
</protein>
<dbReference type="GO" id="GO:0003676">
    <property type="term" value="F:nucleic acid binding"/>
    <property type="evidence" value="ECO:0007669"/>
    <property type="project" value="InterPro"/>
</dbReference>
<keyword evidence="3" id="KW-1185">Reference proteome</keyword>
<gene>
    <name evidence="2" type="ORF">LIER_26901</name>
</gene>
<sequence length="127" mass="14578">MLSEGYPLLRVCGECQIGKKTRVSHQLLQLVITTRVLELLHMDLMGPIQVESIAGRKYVFVCVDDFSRYTSVEFVKKTLEIFDVFKALATQIQREKEVNIVGIRSDHGRESENSRFQAFSDMEGIKH</sequence>
<accession>A0AAV3RBM6</accession>
<feature type="domain" description="Integrase catalytic" evidence="1">
    <location>
        <begin position="31"/>
        <end position="127"/>
    </location>
</feature>
<dbReference type="InterPro" id="IPR039537">
    <property type="entry name" value="Retrotran_Ty1/copia-like"/>
</dbReference>
<dbReference type="PANTHER" id="PTHR42648">
    <property type="entry name" value="TRANSPOSASE, PUTATIVE-RELATED"/>
    <property type="match status" value="1"/>
</dbReference>
<dbReference type="EMBL" id="BAABME010008511">
    <property type="protein sequence ID" value="GAA0173244.1"/>
    <property type="molecule type" value="Genomic_DNA"/>
</dbReference>
<dbReference type="PROSITE" id="PS50994">
    <property type="entry name" value="INTEGRASE"/>
    <property type="match status" value="1"/>
</dbReference>
<name>A0AAV3RBM6_LITER</name>
<comment type="caution">
    <text evidence="2">The sequence shown here is derived from an EMBL/GenBank/DDBJ whole genome shotgun (WGS) entry which is preliminary data.</text>
</comment>
<dbReference type="GO" id="GO:0015074">
    <property type="term" value="P:DNA integration"/>
    <property type="evidence" value="ECO:0007669"/>
    <property type="project" value="InterPro"/>
</dbReference>
<dbReference type="PANTHER" id="PTHR42648:SF21">
    <property type="entry name" value="CYSTEINE-RICH RLK (RECEPTOR-LIKE PROTEIN KINASE) 8"/>
    <property type="match status" value="1"/>
</dbReference>
<evidence type="ECO:0000259" key="1">
    <source>
        <dbReference type="PROSITE" id="PS50994"/>
    </source>
</evidence>